<name>A0ABR3RW62_9PLEO</name>
<keyword evidence="3" id="KW-1185">Reference proteome</keyword>
<evidence type="ECO:0000256" key="1">
    <source>
        <dbReference type="SAM" id="MobiDB-lite"/>
    </source>
</evidence>
<evidence type="ECO:0000313" key="2">
    <source>
        <dbReference type="EMBL" id="KAL1608572.1"/>
    </source>
</evidence>
<proteinExistence type="predicted"/>
<sequence length="266" mass="29808">MRDRANAVPARQPLSEISISRSVISRNPKAAMTPNYKHDGPVLISPQVEDWEVIVEEIPSDDDLDSEIWSDASSKEPHVTPKHYDILPMADIKDSFEEAMLKTLKLKDFDAVMADMMGETALDDGTHDPKLIRQLREGIDESNKKLGLPTLGEVYGPKSKDGKVEVGMLAEAMKKSPATLKAEKRWPKVEQRGNKRPERPGKQTGKNPAQTEIFLKKPVNEGKAPKKPHRNVKSSYLEQSRKHQASVSKDHKEGEGSTVLAWWEKS</sequence>
<evidence type="ECO:0000313" key="3">
    <source>
        <dbReference type="Proteomes" id="UP001521785"/>
    </source>
</evidence>
<feature type="compositionally biased region" description="Basic and acidic residues" evidence="1">
    <location>
        <begin position="214"/>
        <end position="224"/>
    </location>
</feature>
<dbReference type="Proteomes" id="UP001521785">
    <property type="component" value="Unassembled WGS sequence"/>
</dbReference>
<reference evidence="2 3" key="1">
    <citation type="submission" date="2024-02" db="EMBL/GenBank/DDBJ databases">
        <title>De novo assembly and annotation of 12 fungi associated with fruit tree decline syndrome in Ontario, Canada.</title>
        <authorList>
            <person name="Sulman M."/>
            <person name="Ellouze W."/>
            <person name="Ilyukhin E."/>
        </authorList>
    </citation>
    <scope>NUCLEOTIDE SEQUENCE [LARGE SCALE GENOMIC DNA]</scope>
    <source>
        <strain evidence="2 3">M42-189</strain>
    </source>
</reference>
<accession>A0ABR3RW62</accession>
<protein>
    <submittedName>
        <fullName evidence="2">Uncharacterized protein</fullName>
    </submittedName>
</protein>
<organism evidence="2 3">
    <name type="scientific">Paraconiothyrium brasiliense</name>
    <dbReference type="NCBI Taxonomy" id="300254"/>
    <lineage>
        <taxon>Eukaryota</taxon>
        <taxon>Fungi</taxon>
        <taxon>Dikarya</taxon>
        <taxon>Ascomycota</taxon>
        <taxon>Pezizomycotina</taxon>
        <taxon>Dothideomycetes</taxon>
        <taxon>Pleosporomycetidae</taxon>
        <taxon>Pleosporales</taxon>
        <taxon>Massarineae</taxon>
        <taxon>Didymosphaeriaceae</taxon>
        <taxon>Paraconiothyrium</taxon>
    </lineage>
</organism>
<dbReference type="EMBL" id="JAKJXO020000003">
    <property type="protein sequence ID" value="KAL1608572.1"/>
    <property type="molecule type" value="Genomic_DNA"/>
</dbReference>
<gene>
    <name evidence="2" type="ORF">SLS60_003516</name>
</gene>
<comment type="caution">
    <text evidence="2">The sequence shown here is derived from an EMBL/GenBank/DDBJ whole genome shotgun (WGS) entry which is preliminary data.</text>
</comment>
<feature type="compositionally biased region" description="Basic and acidic residues" evidence="1">
    <location>
        <begin position="181"/>
        <end position="201"/>
    </location>
</feature>
<feature type="region of interest" description="Disordered" evidence="1">
    <location>
        <begin position="175"/>
        <end position="266"/>
    </location>
</feature>